<evidence type="ECO:0000256" key="2">
    <source>
        <dbReference type="ARBA" id="ARBA00023235"/>
    </source>
</evidence>
<comment type="catalytic activity">
    <reaction evidence="3">
        <text>uridine(1911/1915/1917) in 23S rRNA = pseudouridine(1911/1915/1917) in 23S rRNA</text>
        <dbReference type="Rhea" id="RHEA:42524"/>
        <dbReference type="Rhea" id="RHEA-COMP:10097"/>
        <dbReference type="Rhea" id="RHEA-COMP:10098"/>
        <dbReference type="ChEBI" id="CHEBI:65314"/>
        <dbReference type="ChEBI" id="CHEBI:65315"/>
        <dbReference type="EC" id="5.4.99.23"/>
    </reaction>
</comment>
<evidence type="ECO:0000256" key="5">
    <source>
        <dbReference type="PROSITE-ProRule" id="PRU00182"/>
    </source>
</evidence>
<keyword evidence="9" id="KW-1185">Reference proteome</keyword>
<keyword evidence="2 6" id="KW-0413">Isomerase</keyword>
<dbReference type="EMBL" id="CP058214">
    <property type="protein sequence ID" value="QPC41368.1"/>
    <property type="molecule type" value="Genomic_DNA"/>
</dbReference>
<dbReference type="Gene3D" id="3.30.2350.10">
    <property type="entry name" value="Pseudouridine synthase"/>
    <property type="match status" value="1"/>
</dbReference>
<proteinExistence type="inferred from homology"/>
<feature type="active site" evidence="4">
    <location>
        <position position="140"/>
    </location>
</feature>
<reference evidence="8 9" key="1">
    <citation type="submission" date="2020-06" db="EMBL/GenBank/DDBJ databases">
        <title>Genome sequence of 2 isolates from Red Sea Mangroves.</title>
        <authorList>
            <person name="Sefrji F."/>
            <person name="Michoud G."/>
            <person name="Merlino G."/>
            <person name="Daffonchio D."/>
        </authorList>
    </citation>
    <scope>NUCLEOTIDE SEQUENCE [LARGE SCALE GENOMIC DNA]</scope>
    <source>
        <strain evidence="8 9">R1DC25</strain>
    </source>
</reference>
<dbReference type="AlphaFoldDB" id="A0A7S8HAR8"/>
<evidence type="ECO:0000313" key="9">
    <source>
        <dbReference type="Proteomes" id="UP000593594"/>
    </source>
</evidence>
<evidence type="ECO:0000256" key="1">
    <source>
        <dbReference type="ARBA" id="ARBA00010876"/>
    </source>
</evidence>
<evidence type="ECO:0000259" key="7">
    <source>
        <dbReference type="Pfam" id="PF00849"/>
    </source>
</evidence>
<dbReference type="PANTHER" id="PTHR21600">
    <property type="entry name" value="MITOCHONDRIAL RNA PSEUDOURIDINE SYNTHASE"/>
    <property type="match status" value="1"/>
</dbReference>
<comment type="function">
    <text evidence="6">Responsible for synthesis of pseudouridine from uracil.</text>
</comment>
<accession>A0A7S8HAR8</accession>
<dbReference type="PROSITE" id="PS50889">
    <property type="entry name" value="S4"/>
    <property type="match status" value="1"/>
</dbReference>
<dbReference type="Pfam" id="PF00849">
    <property type="entry name" value="PseudoU_synth_2"/>
    <property type="match status" value="1"/>
</dbReference>
<protein>
    <recommendedName>
        <fullName evidence="6">Pseudouridine synthase</fullName>
        <ecNumber evidence="6">5.4.99.-</ecNumber>
    </recommendedName>
</protein>
<evidence type="ECO:0000313" key="8">
    <source>
        <dbReference type="EMBL" id="QPC41368.1"/>
    </source>
</evidence>
<comment type="similarity">
    <text evidence="1 6">Belongs to the pseudouridine synthase RluA family.</text>
</comment>
<dbReference type="GO" id="GO:0003723">
    <property type="term" value="F:RNA binding"/>
    <property type="evidence" value="ECO:0007669"/>
    <property type="project" value="UniProtKB-KW"/>
</dbReference>
<dbReference type="InterPro" id="IPR006224">
    <property type="entry name" value="PsdUridine_synth_RluA-like_CS"/>
</dbReference>
<gene>
    <name evidence="8" type="ORF">HW532_00595</name>
</gene>
<name>A0A7S8HAR8_9HYPH</name>
<dbReference type="GO" id="GO:0000455">
    <property type="term" value="P:enzyme-directed rRNA pseudouridine synthesis"/>
    <property type="evidence" value="ECO:0007669"/>
    <property type="project" value="TreeGrafter"/>
</dbReference>
<dbReference type="CDD" id="cd00165">
    <property type="entry name" value="S4"/>
    <property type="match status" value="1"/>
</dbReference>
<dbReference type="SUPFAM" id="SSF55174">
    <property type="entry name" value="Alpha-L RNA-binding motif"/>
    <property type="match status" value="1"/>
</dbReference>
<dbReference type="PANTHER" id="PTHR21600:SF44">
    <property type="entry name" value="RIBOSOMAL LARGE SUBUNIT PSEUDOURIDINE SYNTHASE D"/>
    <property type="match status" value="1"/>
</dbReference>
<dbReference type="SUPFAM" id="SSF55120">
    <property type="entry name" value="Pseudouridine synthase"/>
    <property type="match status" value="1"/>
</dbReference>
<organism evidence="8 9">
    <name type="scientific">Kaustia mangrovi</name>
    <dbReference type="NCBI Taxonomy" id="2593653"/>
    <lineage>
        <taxon>Bacteria</taxon>
        <taxon>Pseudomonadati</taxon>
        <taxon>Pseudomonadota</taxon>
        <taxon>Alphaproteobacteria</taxon>
        <taxon>Hyphomicrobiales</taxon>
        <taxon>Parvibaculaceae</taxon>
        <taxon>Kaustia</taxon>
    </lineage>
</organism>
<feature type="domain" description="Pseudouridine synthase RsuA/RluA-like" evidence="7">
    <location>
        <begin position="98"/>
        <end position="251"/>
    </location>
</feature>
<dbReference type="EC" id="5.4.99.-" evidence="6"/>
<dbReference type="Gene3D" id="3.10.290.10">
    <property type="entry name" value="RNA-binding S4 domain"/>
    <property type="match status" value="1"/>
</dbReference>
<evidence type="ECO:0000256" key="6">
    <source>
        <dbReference type="RuleBase" id="RU362028"/>
    </source>
</evidence>
<dbReference type="GO" id="GO:0160140">
    <property type="term" value="F:23S rRNA pseudouridine(1911/1915/1917) synthase activity"/>
    <property type="evidence" value="ECO:0007669"/>
    <property type="project" value="UniProtKB-EC"/>
</dbReference>
<dbReference type="PROSITE" id="PS01129">
    <property type="entry name" value="PSI_RLU"/>
    <property type="match status" value="1"/>
</dbReference>
<dbReference type="RefSeq" id="WP_213162586.1">
    <property type="nucleotide sequence ID" value="NZ_CP058214.1"/>
</dbReference>
<dbReference type="InterPro" id="IPR020103">
    <property type="entry name" value="PsdUridine_synth_cat_dom_sf"/>
</dbReference>
<comment type="catalytic activity">
    <reaction evidence="6">
        <text>a uridine in RNA = a pseudouridine in RNA</text>
        <dbReference type="Rhea" id="RHEA:48348"/>
        <dbReference type="Rhea" id="RHEA-COMP:12068"/>
        <dbReference type="Rhea" id="RHEA-COMP:12069"/>
        <dbReference type="ChEBI" id="CHEBI:65314"/>
        <dbReference type="ChEBI" id="CHEBI:65315"/>
    </reaction>
</comment>
<dbReference type="KEGG" id="kmn:HW532_00595"/>
<dbReference type="NCBIfam" id="TIGR00005">
    <property type="entry name" value="rluA_subfam"/>
    <property type="match status" value="1"/>
</dbReference>
<dbReference type="Proteomes" id="UP000593594">
    <property type="component" value="Chromosome"/>
</dbReference>
<evidence type="ECO:0000256" key="3">
    <source>
        <dbReference type="ARBA" id="ARBA00036882"/>
    </source>
</evidence>
<dbReference type="InterPro" id="IPR050188">
    <property type="entry name" value="RluA_PseudoU_synthase"/>
</dbReference>
<sequence>MAGVEIVEVTSSEDGMRLDRWFKARYPALGHGALQKLLRTGQVRLDGARAKPGARVEAGQSVRVPPLGLDEAPRERRGVSQRDAEMVRGLVIHRDASVIALNKPAGLAVQGGTKTERHLDAMLDALAFGGERPRLVHRLDRDTSGVLVLARTRKAAAALGRAFKSRDTVKVYWALVRGVPKPRAGHIELALKKAGRAGEQRVVPADDPREEGVQAARTDYRVVAQAGMKASWVAMRPLTGRTHQLRAHMAAIGYPILGDGKYGGEAAFIADDLAARMHLHARGLRLPHPDGGQLELVADLAGHMRDSFAYFGFSAADEPDPFEAFEDV</sequence>
<keyword evidence="5" id="KW-0694">RNA-binding</keyword>
<dbReference type="CDD" id="cd02869">
    <property type="entry name" value="PseudoU_synth_RluA_like"/>
    <property type="match status" value="1"/>
</dbReference>
<evidence type="ECO:0000256" key="4">
    <source>
        <dbReference type="PIRSR" id="PIRSR606225-1"/>
    </source>
</evidence>
<dbReference type="InterPro" id="IPR006145">
    <property type="entry name" value="PsdUridine_synth_RsuA/RluA"/>
</dbReference>
<dbReference type="InterPro" id="IPR006225">
    <property type="entry name" value="PsdUridine_synth_RluC/D"/>
</dbReference>
<dbReference type="InterPro" id="IPR036986">
    <property type="entry name" value="S4_RNA-bd_sf"/>
</dbReference>